<feature type="compositionally biased region" description="Basic residues" evidence="1">
    <location>
        <begin position="12"/>
        <end position="26"/>
    </location>
</feature>
<dbReference type="AlphaFoldDB" id="W7TUV4"/>
<sequence length="142" mass="16204">MDVYGYREARKNRPGQRARRPPRGKGRALENIASSSNGHRGRAFASLVGSEASLESEGRWGGDCGVPRQEDHFWRGRLILYTCCLVFAEKKMRGESRKIPMAGSYRSWKNCCRFIQLSIHIVAWWEEGKILALALQGRVQHK</sequence>
<keyword evidence="3" id="KW-1185">Reference proteome</keyword>
<evidence type="ECO:0000313" key="2">
    <source>
        <dbReference type="EMBL" id="EWM24406.1"/>
    </source>
</evidence>
<proteinExistence type="predicted"/>
<accession>W7TUV4</accession>
<protein>
    <submittedName>
        <fullName evidence="2">Uncharacterized protein</fullName>
    </submittedName>
</protein>
<dbReference type="EMBL" id="AZIL01001287">
    <property type="protein sequence ID" value="EWM24406.1"/>
    <property type="molecule type" value="Genomic_DNA"/>
</dbReference>
<feature type="compositionally biased region" description="Basic and acidic residues" evidence="1">
    <location>
        <begin position="1"/>
        <end position="11"/>
    </location>
</feature>
<gene>
    <name evidence="2" type="ORF">Naga_101225g1</name>
</gene>
<dbReference type="Proteomes" id="UP000019335">
    <property type="component" value="Chromosome 14"/>
</dbReference>
<feature type="region of interest" description="Disordered" evidence="1">
    <location>
        <begin position="1"/>
        <end position="37"/>
    </location>
</feature>
<reference evidence="2 3" key="1">
    <citation type="journal article" date="2014" name="Mol. Plant">
        <title>Chromosome Scale Genome Assembly and Transcriptome Profiling of Nannochloropsis gaditana in Nitrogen Depletion.</title>
        <authorList>
            <person name="Corteggiani Carpinelli E."/>
            <person name="Telatin A."/>
            <person name="Vitulo N."/>
            <person name="Forcato C."/>
            <person name="D'Angelo M."/>
            <person name="Schiavon R."/>
            <person name="Vezzi A."/>
            <person name="Giacometti G.M."/>
            <person name="Morosinotto T."/>
            <person name="Valle G."/>
        </authorList>
    </citation>
    <scope>NUCLEOTIDE SEQUENCE [LARGE SCALE GENOMIC DNA]</scope>
    <source>
        <strain evidence="2 3">B-31</strain>
    </source>
</reference>
<comment type="caution">
    <text evidence="2">The sequence shown here is derived from an EMBL/GenBank/DDBJ whole genome shotgun (WGS) entry which is preliminary data.</text>
</comment>
<name>W7TUV4_9STRA</name>
<evidence type="ECO:0000256" key="1">
    <source>
        <dbReference type="SAM" id="MobiDB-lite"/>
    </source>
</evidence>
<evidence type="ECO:0000313" key="3">
    <source>
        <dbReference type="Proteomes" id="UP000019335"/>
    </source>
</evidence>
<organism evidence="2 3">
    <name type="scientific">Nannochloropsis gaditana</name>
    <dbReference type="NCBI Taxonomy" id="72520"/>
    <lineage>
        <taxon>Eukaryota</taxon>
        <taxon>Sar</taxon>
        <taxon>Stramenopiles</taxon>
        <taxon>Ochrophyta</taxon>
        <taxon>Eustigmatophyceae</taxon>
        <taxon>Eustigmatales</taxon>
        <taxon>Monodopsidaceae</taxon>
        <taxon>Nannochloropsis</taxon>
    </lineage>
</organism>